<feature type="transmembrane region" description="Helical" evidence="1">
    <location>
        <begin position="303"/>
        <end position="322"/>
    </location>
</feature>
<feature type="transmembrane region" description="Helical" evidence="1">
    <location>
        <begin position="21"/>
        <end position="40"/>
    </location>
</feature>
<sequence>MKASHTTSFAQRFDAFFDRHRRAFFMLTMALATLMSIVMFDAKVSLSGDDCDYILAADDFWHHFIFPGHHGSLYPIVLSPFVGLFGYRLVLLKFLSVLFTVGAFGFLYKAFERRIPSAVLIPSMLLAAICSYIFFYAGYTYSEPLFMLLQSIYFYFFSRYFWVEGSTPSYTLRKDWKKYLTLGALTLAMGLTREIGFCVIGVVILYFAIKGRWKDLLYTVGAALLMLAAFYLVKAILWPNVAAGHSFTNLMAKDYYNPNAGMEDTAGLLSRFWDNSRVYLSAFLCQMMGVIPETPSNWFDMSATRTLIIYGLYFAALVVILVRRDAPLLFAGLYAGVLNFASFVVLQIIWAQDRLITIYYPLILLFLLGALYYAFSSARLRRFFIVYPVVLLILLGGTLNITRNRVGRTLPVLQQNLLLGDPLYGFTPDWQNFIKASQWVATNTEKDAVIVSRKPSMSKVYTGRDFTGLPASLTVPADTLNYLKGDTGLVAVVADGSKGVMSGEVLRYIITPLSKFMVGNTPSAAVCVYTFPRANLAEALHEMEQMGVPYTLDLDQAIAQCQTADVRIYDPDMMLRLLKEQHVTYLLLAQLRIDPTRNTGQYINNIHRYAWFISTKYPDSFEIIKTFGTSEPCEILKLIR</sequence>
<evidence type="ECO:0008006" key="4">
    <source>
        <dbReference type="Google" id="ProtNLM"/>
    </source>
</evidence>
<keyword evidence="1" id="KW-0472">Membrane</keyword>
<feature type="transmembrane region" description="Helical" evidence="1">
    <location>
        <begin position="329"/>
        <end position="350"/>
    </location>
</feature>
<dbReference type="PATRIC" id="fig|1411022.3.peg.261"/>
<gene>
    <name evidence="2" type="ORF">T230_04235</name>
</gene>
<protein>
    <recommendedName>
        <fullName evidence="4">Glycosyltransferase RgtA/B/C/D-like domain-containing protein</fullName>
    </recommendedName>
</protein>
<feature type="transmembrane region" description="Helical" evidence="1">
    <location>
        <begin position="117"/>
        <end position="138"/>
    </location>
</feature>
<feature type="transmembrane region" description="Helical" evidence="1">
    <location>
        <begin position="216"/>
        <end position="237"/>
    </location>
</feature>
<name>W2CRT0_9BACT</name>
<feature type="transmembrane region" description="Helical" evidence="1">
    <location>
        <begin position="60"/>
        <end position="78"/>
    </location>
</feature>
<proteinExistence type="predicted"/>
<evidence type="ECO:0000313" key="2">
    <source>
        <dbReference type="EMBL" id="ETK09738.1"/>
    </source>
</evidence>
<evidence type="ECO:0000256" key="1">
    <source>
        <dbReference type="SAM" id="Phobius"/>
    </source>
</evidence>
<feature type="transmembrane region" description="Helical" evidence="1">
    <location>
        <begin position="182"/>
        <end position="209"/>
    </location>
</feature>
<keyword evidence="1" id="KW-1133">Transmembrane helix</keyword>
<reference evidence="2 3" key="1">
    <citation type="submission" date="2013-11" db="EMBL/GenBank/DDBJ databases">
        <title>Single cell genomics of uncultured Tannerella BU063 (oral taxon 286).</title>
        <authorList>
            <person name="Beall C.J."/>
            <person name="Campbell A.G."/>
            <person name="Griffen A.L."/>
            <person name="Podar M."/>
            <person name="Leys E.J."/>
        </authorList>
    </citation>
    <scope>NUCLEOTIDE SEQUENCE [LARGE SCALE GENOMIC DNA]</scope>
    <source>
        <strain evidence="2">Cell 1/3</strain>
    </source>
</reference>
<evidence type="ECO:0000313" key="3">
    <source>
        <dbReference type="Proteomes" id="UP000034982"/>
    </source>
</evidence>
<feature type="transmembrane region" description="Helical" evidence="1">
    <location>
        <begin position="356"/>
        <end position="375"/>
    </location>
</feature>
<comment type="caution">
    <text evidence="2">The sequence shown here is derived from an EMBL/GenBank/DDBJ whole genome shotgun (WGS) entry which is preliminary data.</text>
</comment>
<dbReference type="AlphaFoldDB" id="W2CRT0"/>
<accession>W2CRT0</accession>
<dbReference type="EMBL" id="AYYE01000752">
    <property type="protein sequence ID" value="ETK09738.1"/>
    <property type="molecule type" value="Genomic_DNA"/>
</dbReference>
<feature type="transmembrane region" description="Helical" evidence="1">
    <location>
        <begin position="145"/>
        <end position="162"/>
    </location>
</feature>
<feature type="transmembrane region" description="Helical" evidence="1">
    <location>
        <begin position="90"/>
        <end position="111"/>
    </location>
</feature>
<organism evidence="2 3">
    <name type="scientific">Tannerella sp. oral taxon BU063 isolate Cell 1/3</name>
    <dbReference type="NCBI Taxonomy" id="1411022"/>
    <lineage>
        <taxon>Bacteria</taxon>
        <taxon>Pseudomonadati</taxon>
        <taxon>Bacteroidota</taxon>
        <taxon>Bacteroidia</taxon>
        <taxon>Bacteroidales</taxon>
        <taxon>Tannerellaceae</taxon>
        <taxon>Tannerella</taxon>
    </lineage>
</organism>
<keyword evidence="1" id="KW-0812">Transmembrane</keyword>
<feature type="transmembrane region" description="Helical" evidence="1">
    <location>
        <begin position="382"/>
        <end position="401"/>
    </location>
</feature>
<dbReference type="Proteomes" id="UP000034982">
    <property type="component" value="Unassembled WGS sequence"/>
</dbReference>